<organism evidence="1 2">
    <name type="scientific">Roseivivax halodurans JCM 10272</name>
    <dbReference type="NCBI Taxonomy" id="1449350"/>
    <lineage>
        <taxon>Bacteria</taxon>
        <taxon>Pseudomonadati</taxon>
        <taxon>Pseudomonadota</taxon>
        <taxon>Alphaproteobacteria</taxon>
        <taxon>Rhodobacterales</taxon>
        <taxon>Roseobacteraceae</taxon>
        <taxon>Roseivivax</taxon>
    </lineage>
</organism>
<protein>
    <submittedName>
        <fullName evidence="1">Uncharacterized protein</fullName>
    </submittedName>
</protein>
<keyword evidence="2" id="KW-1185">Reference proteome</keyword>
<accession>X7EBQ1</accession>
<reference evidence="1 2" key="1">
    <citation type="submission" date="2014-01" db="EMBL/GenBank/DDBJ databases">
        <title>Roseivivax halodurans JCM 10272 Genome Sequencing.</title>
        <authorList>
            <person name="Lai Q."/>
            <person name="Li G."/>
            <person name="Shao Z."/>
        </authorList>
    </citation>
    <scope>NUCLEOTIDE SEQUENCE [LARGE SCALE GENOMIC DNA]</scope>
    <source>
        <strain evidence="1 2">JCM 10272</strain>
    </source>
</reference>
<dbReference type="EMBL" id="JALZ01000024">
    <property type="protein sequence ID" value="ETX13504.1"/>
    <property type="molecule type" value="Genomic_DNA"/>
</dbReference>
<name>X7EBQ1_9RHOB</name>
<proteinExistence type="predicted"/>
<gene>
    <name evidence="1" type="ORF">OCH239_09950</name>
</gene>
<dbReference type="STRING" id="1449350.OCH239_09950"/>
<sequence length="46" mass="5135">MDLLTDTILARLATNGRETRDRQRRGAEEIDHLPVVKLFTPDAGAT</sequence>
<evidence type="ECO:0000313" key="1">
    <source>
        <dbReference type="EMBL" id="ETX13504.1"/>
    </source>
</evidence>
<dbReference type="Proteomes" id="UP000022447">
    <property type="component" value="Unassembled WGS sequence"/>
</dbReference>
<dbReference type="InterPro" id="IPR021341">
    <property type="entry name" value="DUF2958"/>
</dbReference>
<dbReference type="Pfam" id="PF11171">
    <property type="entry name" value="DUF2958"/>
    <property type="match status" value="1"/>
</dbReference>
<dbReference type="PATRIC" id="fig|1449350.3.peg.3320"/>
<evidence type="ECO:0000313" key="2">
    <source>
        <dbReference type="Proteomes" id="UP000022447"/>
    </source>
</evidence>
<dbReference type="AlphaFoldDB" id="X7EBQ1"/>
<comment type="caution">
    <text evidence="1">The sequence shown here is derived from an EMBL/GenBank/DDBJ whole genome shotgun (WGS) entry which is preliminary data.</text>
</comment>